<comment type="caution">
    <text evidence="1">The sequence shown here is derived from an EMBL/GenBank/DDBJ whole genome shotgun (WGS) entry which is preliminary data.</text>
</comment>
<gene>
    <name evidence="1" type="ORF">Sviol_54950</name>
</gene>
<protein>
    <submittedName>
        <fullName evidence="1">Uncharacterized protein</fullName>
    </submittedName>
</protein>
<dbReference type="Proteomes" id="UP001050808">
    <property type="component" value="Unassembled WGS sequence"/>
</dbReference>
<evidence type="ECO:0000313" key="1">
    <source>
        <dbReference type="EMBL" id="GHI41087.1"/>
    </source>
</evidence>
<reference evidence="1" key="1">
    <citation type="submission" date="2024-05" db="EMBL/GenBank/DDBJ databases">
        <title>Whole genome shotgun sequence of Streptomyces violascens NBRC 12920.</title>
        <authorList>
            <person name="Komaki H."/>
            <person name="Tamura T."/>
        </authorList>
    </citation>
    <scope>NUCLEOTIDE SEQUENCE</scope>
    <source>
        <strain evidence="1">NBRC 12920</strain>
    </source>
</reference>
<keyword evidence="2" id="KW-1185">Reference proteome</keyword>
<organism evidence="1 2">
    <name type="scientific">Streptomyces violascens</name>
    <dbReference type="NCBI Taxonomy" id="67381"/>
    <lineage>
        <taxon>Bacteria</taxon>
        <taxon>Bacillati</taxon>
        <taxon>Actinomycetota</taxon>
        <taxon>Actinomycetes</taxon>
        <taxon>Kitasatosporales</taxon>
        <taxon>Streptomycetaceae</taxon>
        <taxon>Streptomyces</taxon>
    </lineage>
</organism>
<proteinExistence type="predicted"/>
<name>A0ABQ3QV10_9ACTN</name>
<accession>A0ABQ3QV10</accession>
<evidence type="ECO:0000313" key="2">
    <source>
        <dbReference type="Proteomes" id="UP001050808"/>
    </source>
</evidence>
<sequence length="280" mass="31103">MPIFLPEPAPLRPADGKGFNRLSFNAHMGAGGAQCALRPRSYATLLESYNTMRARWGGFGPCIGPALNCGQCPVPAALDSSPERISFNAPRVLVRIHSTVAEGDMFTAAPSHSLWVTDRPTDTDYRRNAQPWTWDRLRAVRGWQLGRRHRDEIGEGFWMHRTPWVAAPHVEVRTRSWQTHNRHAFLVTGTRAALLTCFDECRHPHGESLNVIGQHTPKDGRRRRRASLLAATACTDRTPAWPPSLPHLHPACRTRRTAAGDRTAGPAGVHVTAMDTRADP</sequence>
<dbReference type="RefSeq" id="WP_226599521.1">
    <property type="nucleotide sequence ID" value="NZ_BNDY01000017.1"/>
</dbReference>
<dbReference type="EMBL" id="BNDY01000017">
    <property type="protein sequence ID" value="GHI41087.1"/>
    <property type="molecule type" value="Genomic_DNA"/>
</dbReference>